<evidence type="ECO:0000313" key="2">
    <source>
        <dbReference type="EMBL" id="THG28392.1"/>
    </source>
</evidence>
<proteinExistence type="predicted"/>
<dbReference type="OrthoDB" id="9890322at2"/>
<dbReference type="Proteomes" id="UP000307380">
    <property type="component" value="Unassembled WGS sequence"/>
</dbReference>
<keyword evidence="1" id="KW-0472">Membrane</keyword>
<evidence type="ECO:0000256" key="1">
    <source>
        <dbReference type="SAM" id="Phobius"/>
    </source>
</evidence>
<feature type="transmembrane region" description="Helical" evidence="1">
    <location>
        <begin position="58"/>
        <end position="83"/>
    </location>
</feature>
<dbReference type="RefSeq" id="WP_136425581.1">
    <property type="nucleotide sequence ID" value="NZ_SSSN01000021.1"/>
</dbReference>
<gene>
    <name evidence="2" type="ORF">E6C70_16530</name>
</gene>
<name>A0A4S4FFA6_9MICO</name>
<reference evidence="2 3" key="1">
    <citation type="submission" date="2019-04" db="EMBL/GenBank/DDBJ databases">
        <authorList>
            <person name="Jiang L."/>
        </authorList>
    </citation>
    <scope>NUCLEOTIDE SEQUENCE [LARGE SCALE GENOMIC DNA]</scope>
    <source>
        <strain evidence="2 3">YIM 131861</strain>
    </source>
</reference>
<keyword evidence="1" id="KW-1133">Transmembrane helix</keyword>
<comment type="caution">
    <text evidence="2">The sequence shown here is derived from an EMBL/GenBank/DDBJ whole genome shotgun (WGS) entry which is preliminary data.</text>
</comment>
<protein>
    <submittedName>
        <fullName evidence="2">Uncharacterized protein</fullName>
    </submittedName>
</protein>
<feature type="transmembrane region" description="Helical" evidence="1">
    <location>
        <begin position="89"/>
        <end position="108"/>
    </location>
</feature>
<organism evidence="2 3">
    <name type="scientific">Orlajensenia flava</name>
    <dbReference type="NCBI Taxonomy" id="2565934"/>
    <lineage>
        <taxon>Bacteria</taxon>
        <taxon>Bacillati</taxon>
        <taxon>Actinomycetota</taxon>
        <taxon>Actinomycetes</taxon>
        <taxon>Micrococcales</taxon>
        <taxon>Microbacteriaceae</taxon>
        <taxon>Orlajensenia</taxon>
    </lineage>
</organism>
<feature type="transmembrane region" description="Helical" evidence="1">
    <location>
        <begin position="153"/>
        <end position="174"/>
    </location>
</feature>
<evidence type="ECO:0000313" key="3">
    <source>
        <dbReference type="Proteomes" id="UP000307380"/>
    </source>
</evidence>
<dbReference type="EMBL" id="SSSN01000021">
    <property type="protein sequence ID" value="THG28392.1"/>
    <property type="molecule type" value="Genomic_DNA"/>
</dbReference>
<sequence length="252" mass="26000">MMDSALAYARSVQTGDTPLSWSDLERSAFHAHPDIQESLGQTNADLPSRPAGGLASGVLALGAGVIEIWPLIAAGIVLTAGRLGADLDVPLAVAGTGAIGYIVSRVILDVRVMRGRADVSATRALLNGVAVLFGALAVWATTIASRDAGLARVWVAVFVAMAVSSAATAVTMAVRVWRSGGASVPATRFDELRRAVDALAPGERESIRSDLARAVDILADAGVIDHDEAADAANAPLGGLARQEWARSQSSR</sequence>
<dbReference type="AlphaFoldDB" id="A0A4S4FFA6"/>
<feature type="transmembrane region" description="Helical" evidence="1">
    <location>
        <begin position="120"/>
        <end position="141"/>
    </location>
</feature>
<keyword evidence="3" id="KW-1185">Reference proteome</keyword>
<keyword evidence="1" id="KW-0812">Transmembrane</keyword>
<accession>A0A4S4FFA6</accession>